<sequence>MSSSTSSSFIMADLQSSTSGARGPSSSRGPSSAHLDDDDNSDVDSLPSISSSILDGSSEDGLSDAQREWEASLEQLQLLLTMIVLPFAGKFLGRKFAYWSWARYMEWMHNVEVRWSSKTAFNAVGAVEAAATL</sequence>
<organism evidence="2 3">
    <name type="scientific">Remersonia thermophila</name>
    <dbReference type="NCBI Taxonomy" id="72144"/>
    <lineage>
        <taxon>Eukaryota</taxon>
        <taxon>Fungi</taxon>
        <taxon>Dikarya</taxon>
        <taxon>Ascomycota</taxon>
        <taxon>Pezizomycotina</taxon>
        <taxon>Sordariomycetes</taxon>
        <taxon>Sordariomycetidae</taxon>
        <taxon>Sordariales</taxon>
        <taxon>Sordariales incertae sedis</taxon>
        <taxon>Remersonia</taxon>
    </lineage>
</organism>
<evidence type="ECO:0000313" key="3">
    <source>
        <dbReference type="Proteomes" id="UP001600064"/>
    </source>
</evidence>
<feature type="compositionally biased region" description="Low complexity" evidence="1">
    <location>
        <begin position="43"/>
        <end position="56"/>
    </location>
</feature>
<dbReference type="PANTHER" id="PTHR28230">
    <property type="entry name" value="CHROMOSOME 1, WHOLE GENOME SHOTGUN SEQUENCE"/>
    <property type="match status" value="1"/>
</dbReference>
<keyword evidence="3" id="KW-1185">Reference proteome</keyword>
<comment type="caution">
    <text evidence="2">The sequence shown here is derived from an EMBL/GenBank/DDBJ whole genome shotgun (WGS) entry which is preliminary data.</text>
</comment>
<feature type="region of interest" description="Disordered" evidence="1">
    <location>
        <begin position="1"/>
        <end position="66"/>
    </location>
</feature>
<protein>
    <submittedName>
        <fullName evidence="2">Uncharacterized protein</fullName>
    </submittedName>
</protein>
<accession>A0ABR4D2X0</accession>
<dbReference type="InterPro" id="IPR037652">
    <property type="entry name" value="Mim2"/>
</dbReference>
<evidence type="ECO:0000313" key="2">
    <source>
        <dbReference type="EMBL" id="KAL2264715.1"/>
    </source>
</evidence>
<dbReference type="Pfam" id="PF19117">
    <property type="entry name" value="Mim2"/>
    <property type="match status" value="1"/>
</dbReference>
<dbReference type="GeneID" id="98128668"/>
<dbReference type="EMBL" id="JAZGUE010000007">
    <property type="protein sequence ID" value="KAL2264715.1"/>
    <property type="molecule type" value="Genomic_DNA"/>
</dbReference>
<evidence type="ECO:0000256" key="1">
    <source>
        <dbReference type="SAM" id="MobiDB-lite"/>
    </source>
</evidence>
<dbReference type="RefSeq" id="XP_070863442.1">
    <property type="nucleotide sequence ID" value="XM_071014024.1"/>
</dbReference>
<proteinExistence type="predicted"/>
<gene>
    <name evidence="2" type="ORF">VTJ83DRAFT_7225</name>
</gene>
<dbReference type="PANTHER" id="PTHR28230:SF1">
    <property type="entry name" value="MITOCHONDRIAL IMPORT PROTEIN 2"/>
    <property type="match status" value="1"/>
</dbReference>
<feature type="compositionally biased region" description="Low complexity" evidence="1">
    <location>
        <begin position="16"/>
        <end position="33"/>
    </location>
</feature>
<dbReference type="Proteomes" id="UP001600064">
    <property type="component" value="Unassembled WGS sequence"/>
</dbReference>
<name>A0ABR4D2X0_9PEZI</name>
<reference evidence="2 3" key="1">
    <citation type="journal article" date="2024" name="Commun. Biol.">
        <title>Comparative genomic analysis of thermophilic fungi reveals convergent evolutionary adaptations and gene losses.</title>
        <authorList>
            <person name="Steindorff A.S."/>
            <person name="Aguilar-Pontes M.V."/>
            <person name="Robinson A.J."/>
            <person name="Andreopoulos B."/>
            <person name="LaButti K."/>
            <person name="Kuo A."/>
            <person name="Mondo S."/>
            <person name="Riley R."/>
            <person name="Otillar R."/>
            <person name="Haridas S."/>
            <person name="Lipzen A."/>
            <person name="Grimwood J."/>
            <person name="Schmutz J."/>
            <person name="Clum A."/>
            <person name="Reid I.D."/>
            <person name="Moisan M.C."/>
            <person name="Butler G."/>
            <person name="Nguyen T.T.M."/>
            <person name="Dewar K."/>
            <person name="Conant G."/>
            <person name="Drula E."/>
            <person name="Henrissat B."/>
            <person name="Hansel C."/>
            <person name="Singer S."/>
            <person name="Hutchinson M.I."/>
            <person name="de Vries R.P."/>
            <person name="Natvig D.O."/>
            <person name="Powell A.J."/>
            <person name="Tsang A."/>
            <person name="Grigoriev I.V."/>
        </authorList>
    </citation>
    <scope>NUCLEOTIDE SEQUENCE [LARGE SCALE GENOMIC DNA]</scope>
    <source>
        <strain evidence="2 3">ATCC 22073</strain>
    </source>
</reference>